<dbReference type="InterPro" id="IPR032466">
    <property type="entry name" value="Metal_Hydrolase"/>
</dbReference>
<dbReference type="EMBL" id="BMZC01000011">
    <property type="protein sequence ID" value="GGZ74561.1"/>
    <property type="molecule type" value="Genomic_DNA"/>
</dbReference>
<dbReference type="InterPro" id="IPR006680">
    <property type="entry name" value="Amidohydro-rel"/>
</dbReference>
<evidence type="ECO:0000256" key="1">
    <source>
        <dbReference type="ARBA" id="ARBA00038310"/>
    </source>
</evidence>
<sequence>MRIDAHQHFWVYSPEEFDWIGENERVLKRDYLPPALQSELNAQGIDGTVVVQARQSTVETQWLLSLAHEHPLIKGVVGWVDLMSPTLEEQLQCWQSASALKGFRHVIQDESDPNFMLQASFIKGLTLLHQYDYAYDLLIVASQLPQARQLLDKLPQHRIVIDHIAKPDIANGDGFAKWKEHMQSIAEKQNVYCKISGMVTEADHQKWQEEDFIPFMDVVFSAFGPERVMFGSDWPVCQLAATYPEVIQIVERYVARMYPEFSQHIFGLNAERFYRL</sequence>
<evidence type="ECO:0000313" key="3">
    <source>
        <dbReference type="EMBL" id="GGZ74561.1"/>
    </source>
</evidence>
<gene>
    <name evidence="3" type="ORF">GCM10011274_36160</name>
</gene>
<dbReference type="RefSeq" id="WP_191866831.1">
    <property type="nucleotide sequence ID" value="NZ_BMZC01000011.1"/>
</dbReference>
<organism evidence="3 4">
    <name type="scientific">Paraglaciecola chathamensis</name>
    <dbReference type="NCBI Taxonomy" id="368405"/>
    <lineage>
        <taxon>Bacteria</taxon>
        <taxon>Pseudomonadati</taxon>
        <taxon>Pseudomonadota</taxon>
        <taxon>Gammaproteobacteria</taxon>
        <taxon>Alteromonadales</taxon>
        <taxon>Alteromonadaceae</taxon>
        <taxon>Paraglaciecola</taxon>
    </lineage>
</organism>
<name>A0A8H9M2A7_9ALTE</name>
<dbReference type="PANTHER" id="PTHR43569:SF2">
    <property type="entry name" value="AMIDOHYDROLASE-RELATED DOMAIN-CONTAINING PROTEIN"/>
    <property type="match status" value="1"/>
</dbReference>
<evidence type="ECO:0000259" key="2">
    <source>
        <dbReference type="Pfam" id="PF04909"/>
    </source>
</evidence>
<reference evidence="3" key="2">
    <citation type="submission" date="2020-09" db="EMBL/GenBank/DDBJ databases">
        <authorList>
            <person name="Sun Q."/>
            <person name="Kim S."/>
        </authorList>
    </citation>
    <scope>NUCLEOTIDE SEQUENCE</scope>
    <source>
        <strain evidence="3">KCTC 32337</strain>
    </source>
</reference>
<comment type="caution">
    <text evidence="3">The sequence shown here is derived from an EMBL/GenBank/DDBJ whole genome shotgun (WGS) entry which is preliminary data.</text>
</comment>
<dbReference type="InterPro" id="IPR052350">
    <property type="entry name" value="Metallo-dep_Lactonases"/>
</dbReference>
<dbReference type="Proteomes" id="UP000622604">
    <property type="component" value="Unassembled WGS sequence"/>
</dbReference>
<dbReference type="AlphaFoldDB" id="A0A8H9M2A7"/>
<reference evidence="3" key="1">
    <citation type="journal article" date="2014" name="Int. J. Syst. Evol. Microbiol.">
        <title>Complete genome sequence of Corynebacterium casei LMG S-19264T (=DSM 44701T), isolated from a smear-ripened cheese.</title>
        <authorList>
            <consortium name="US DOE Joint Genome Institute (JGI-PGF)"/>
            <person name="Walter F."/>
            <person name="Albersmeier A."/>
            <person name="Kalinowski J."/>
            <person name="Ruckert C."/>
        </authorList>
    </citation>
    <scope>NUCLEOTIDE SEQUENCE</scope>
    <source>
        <strain evidence="3">KCTC 32337</strain>
    </source>
</reference>
<dbReference type="GO" id="GO:0016787">
    <property type="term" value="F:hydrolase activity"/>
    <property type="evidence" value="ECO:0007669"/>
    <property type="project" value="InterPro"/>
</dbReference>
<proteinExistence type="inferred from homology"/>
<dbReference type="PANTHER" id="PTHR43569">
    <property type="entry name" value="AMIDOHYDROLASE"/>
    <property type="match status" value="1"/>
</dbReference>
<accession>A0A8H9M2A7</accession>
<dbReference type="Gene3D" id="3.20.20.140">
    <property type="entry name" value="Metal-dependent hydrolases"/>
    <property type="match status" value="1"/>
</dbReference>
<dbReference type="Pfam" id="PF04909">
    <property type="entry name" value="Amidohydro_2"/>
    <property type="match status" value="1"/>
</dbReference>
<feature type="domain" description="Amidohydrolase-related" evidence="2">
    <location>
        <begin position="3"/>
        <end position="276"/>
    </location>
</feature>
<evidence type="ECO:0000313" key="4">
    <source>
        <dbReference type="Proteomes" id="UP000622604"/>
    </source>
</evidence>
<comment type="similarity">
    <text evidence="1">Belongs to the metallo-dependent hydrolases superfamily.</text>
</comment>
<dbReference type="SUPFAM" id="SSF51556">
    <property type="entry name" value="Metallo-dependent hydrolases"/>
    <property type="match status" value="1"/>
</dbReference>
<protein>
    <submittedName>
        <fullName evidence="3">Amidohydrolase</fullName>
    </submittedName>
</protein>